<dbReference type="STRING" id="640511.BC1002_4890"/>
<evidence type="ECO:0000256" key="1">
    <source>
        <dbReference type="SAM" id="MobiDB-lite"/>
    </source>
</evidence>
<dbReference type="InterPro" id="IPR036709">
    <property type="entry name" value="Autotransporte_beta_dom_sf"/>
</dbReference>
<sequence length="845" mass="86325">MKMRAIVRGAQRQQHEVSGPEPGRHFRCRLTWPGLASSQLPGWHPFLIVLMSVFLAPESARSLTINGPSAFTSTIVVGTSTSTYIFNPGNAQITVTTSANNTPGVVVQGNGQFTVLPPSPGSSNHFGTVITTTGIGSYGISDQAAGHTVELNGVLVTTSGQNAHGIIFQNPNTRMAATNVTVTTGGSGASAVYMGASGSMASFTDSTLESEGGAVISALGGTIGLTGTTVLAGTDGRWLNVLSGSAVTINASAATLDGAAITNSGGLSALTLTNGTTWNMTGSSNVTTLTNNASQIVFAPGGAFKALMMGTYTGVNGTIRLNTFLGADGSPSDQLVINGGTATGNTLLHVANAGGPGARTMGNGIAVVTTIGSGTATASGAFALAGEVRGGAFTYFLFRGGLNGSNPQDWFLRTSFEVPSENGNGNGNGGNGNGNGNGGNGNGNGNGNGGNGGNGNGGNGNGGNGNGGNGNGGIGNGGNGNGNGNGTGTEVEEQIIGLEPPPDHLPPGQWPIIGPELATYGVVQPMARQLGLEMLGTMHERIGDTLTDAGGGNSANANGLSRSAWARVFGQQVDNRYQTFTDARAAGSVVGVQAGLDLWRGSFLPGHHDASGVYFAYGNANVDVDGLVTNGQATGYVLNHTGSVNLNAYSGGAYWTHYGPSGWYVDAILQGTYYDGEATTQFARLPVSGSGIVTSLEAGYPFHLPLGPNFVLEPQAQLIWQHVGINDANDGLGPVDPGSTSGVTGRLGVRGQWTIERGNGQVWQPYVRANIWRDWGARATTTYAGTEQVLLAQQFTRMDVAAGVTAKLDTRWSLYGQFGYQFSINASATGSQKGVWGDVGFRYKW</sequence>
<reference evidence="4" key="1">
    <citation type="submission" date="2010-04" db="EMBL/GenBank/DDBJ databases">
        <title>Complete sequence of chromosome 2 of Burkholderia sp. CCGE1002.</title>
        <authorList>
            <consortium name="US DOE Joint Genome Institute"/>
            <person name="Lucas S."/>
            <person name="Copeland A."/>
            <person name="Lapidus A."/>
            <person name="Cheng J.-F."/>
            <person name="Bruce D."/>
            <person name="Goodwin L."/>
            <person name="Pitluck S."/>
            <person name="Chertkov O."/>
            <person name="Detter J.C."/>
            <person name="Han C."/>
            <person name="Tapia R."/>
            <person name="Land M."/>
            <person name="Hauser L."/>
            <person name="Kyrpides N."/>
            <person name="Ovchinnikova G."/>
            <person name="Martinez-Romero E."/>
            <person name="Hernandez M.A.R."/>
            <person name="Tiedje J.M."/>
            <person name="Woyke T."/>
        </authorList>
    </citation>
    <scope>NUCLEOTIDE SEQUENCE [LARGE SCALE GENOMIC DNA]</scope>
    <source>
        <strain evidence="4">CCGE1002</strain>
    </source>
</reference>
<dbReference type="InterPro" id="IPR043990">
    <property type="entry name" value="AC_1"/>
</dbReference>
<evidence type="ECO:0000313" key="4">
    <source>
        <dbReference type="Proteomes" id="UP000002190"/>
    </source>
</evidence>
<proteinExistence type="predicted"/>
<dbReference type="CDD" id="cd01344">
    <property type="entry name" value="PL2_Passenger_AT"/>
    <property type="match status" value="1"/>
</dbReference>
<protein>
    <submittedName>
        <fullName evidence="3">Outer membrane autotransporter barrel domain protein</fullName>
    </submittedName>
</protein>
<feature type="region of interest" description="Disordered" evidence="1">
    <location>
        <begin position="417"/>
        <end position="442"/>
    </location>
</feature>
<dbReference type="GeneID" id="301096097"/>
<dbReference type="GO" id="GO:0019867">
    <property type="term" value="C:outer membrane"/>
    <property type="evidence" value="ECO:0007669"/>
    <property type="project" value="InterPro"/>
</dbReference>
<dbReference type="Pfam" id="PF03797">
    <property type="entry name" value="Autotransporter"/>
    <property type="match status" value="1"/>
</dbReference>
<dbReference type="AlphaFoldDB" id="D5WDP4"/>
<feature type="domain" description="Autotransporter" evidence="2">
    <location>
        <begin position="557"/>
        <end position="845"/>
    </location>
</feature>
<dbReference type="NCBIfam" id="TIGR01414">
    <property type="entry name" value="autotrans_barl"/>
    <property type="match status" value="1"/>
</dbReference>
<dbReference type="SUPFAM" id="SSF103515">
    <property type="entry name" value="Autotransporter"/>
    <property type="match status" value="1"/>
</dbReference>
<accession>D5WDP4</accession>
<dbReference type="eggNOG" id="COG3468">
    <property type="taxonomic scope" value="Bacteria"/>
</dbReference>
<reference evidence="3 4" key="2">
    <citation type="journal article" date="2012" name="J. Bacteriol.">
        <title>Genome Sequences of Burkholderia sp. Strains CCGE1002 and H160, Isolated from Legume Nodules in Mexico and Brazil.</title>
        <authorList>
            <person name="Ormeno-Orrillo E."/>
            <person name="Rogel M.A."/>
            <person name="Chueire L.M."/>
            <person name="Tiedje J.M."/>
            <person name="Martinez-Romero E."/>
            <person name="Hungria M."/>
        </authorList>
    </citation>
    <scope>NUCLEOTIDE SEQUENCE [LARGE SCALE GENOMIC DNA]</scope>
    <source>
        <strain evidence="3 4">CCGE1002</strain>
    </source>
</reference>
<feature type="region of interest" description="Disordered" evidence="1">
    <location>
        <begin position="1"/>
        <end position="22"/>
    </location>
</feature>
<dbReference type="HOGENOM" id="CLU_337010_0_0_4"/>
<evidence type="ECO:0000313" key="3">
    <source>
        <dbReference type="EMBL" id="ADG18847.1"/>
    </source>
</evidence>
<feature type="compositionally biased region" description="Gly residues" evidence="1">
    <location>
        <begin position="424"/>
        <end position="442"/>
    </location>
</feature>
<dbReference type="RefSeq" id="WP_013092643.1">
    <property type="nucleotide sequence ID" value="NC_014118.1"/>
</dbReference>
<dbReference type="Gene3D" id="2.160.20.20">
    <property type="match status" value="1"/>
</dbReference>
<dbReference type="Proteomes" id="UP000002190">
    <property type="component" value="Chromosome 2"/>
</dbReference>
<name>D5WDP4_PARAM</name>
<gene>
    <name evidence="3" type="ordered locus">BC1002_4890</name>
</gene>
<dbReference type="EMBL" id="CP002014">
    <property type="protein sequence ID" value="ADG18847.1"/>
    <property type="molecule type" value="Genomic_DNA"/>
</dbReference>
<dbReference type="SMART" id="SM00869">
    <property type="entry name" value="Autotransporter"/>
    <property type="match status" value="1"/>
</dbReference>
<dbReference type="SUPFAM" id="SSF51126">
    <property type="entry name" value="Pectin lyase-like"/>
    <property type="match status" value="1"/>
</dbReference>
<dbReference type="PROSITE" id="PS51208">
    <property type="entry name" value="AUTOTRANSPORTER"/>
    <property type="match status" value="1"/>
</dbReference>
<dbReference type="Gene3D" id="2.40.128.130">
    <property type="entry name" value="Autotransporter beta-domain"/>
    <property type="match status" value="1"/>
</dbReference>
<dbReference type="InterPro" id="IPR005546">
    <property type="entry name" value="Autotransporte_beta"/>
</dbReference>
<dbReference type="KEGG" id="bge:BC1002_4890"/>
<dbReference type="InterPro" id="IPR011050">
    <property type="entry name" value="Pectin_lyase_fold/virulence"/>
</dbReference>
<dbReference type="InterPro" id="IPR006315">
    <property type="entry name" value="OM_autotransptr_brl_dom"/>
</dbReference>
<evidence type="ECO:0000259" key="2">
    <source>
        <dbReference type="PROSITE" id="PS51208"/>
    </source>
</evidence>
<dbReference type="InterPro" id="IPR012332">
    <property type="entry name" value="Autotransporter_pectin_lyase_C"/>
</dbReference>
<organism evidence="3 4">
    <name type="scientific">Paraburkholderia atlantica</name>
    <dbReference type="NCBI Taxonomy" id="2654982"/>
    <lineage>
        <taxon>Bacteria</taxon>
        <taxon>Pseudomonadati</taxon>
        <taxon>Pseudomonadota</taxon>
        <taxon>Betaproteobacteria</taxon>
        <taxon>Burkholderiales</taxon>
        <taxon>Burkholderiaceae</taxon>
        <taxon>Paraburkholderia</taxon>
    </lineage>
</organism>
<dbReference type="Pfam" id="PF18883">
    <property type="entry name" value="AC_1"/>
    <property type="match status" value="1"/>
</dbReference>